<dbReference type="EMBL" id="JHEG02000059">
    <property type="protein sequence ID" value="KIE07472.1"/>
    <property type="molecule type" value="Genomic_DNA"/>
</dbReference>
<accession>A0A0C1MYS5</accession>
<organism evidence="2">
    <name type="scientific">Tolypothrix bouteillei VB521301</name>
    <dbReference type="NCBI Taxonomy" id="1479485"/>
    <lineage>
        <taxon>Bacteria</taxon>
        <taxon>Bacillati</taxon>
        <taxon>Cyanobacteriota</taxon>
        <taxon>Cyanophyceae</taxon>
        <taxon>Nostocales</taxon>
        <taxon>Tolypothrichaceae</taxon>
        <taxon>Tolypothrix</taxon>
    </lineage>
</organism>
<protein>
    <recommendedName>
        <fullName evidence="3">Exosortase</fullName>
    </recommendedName>
</protein>
<dbReference type="InterPro" id="IPR013424">
    <property type="entry name" value="Ice-binding_C"/>
</dbReference>
<feature type="chain" id="PRO_5002136162" description="Exosortase" evidence="1">
    <location>
        <begin position="31"/>
        <end position="97"/>
    </location>
</feature>
<dbReference type="AlphaFoldDB" id="A0A0C1MYS5"/>
<name>A0A0C1MYS5_9CYAN</name>
<proteinExistence type="predicted"/>
<sequence length="97" mass="11094">MSMANSIRKFASYASITLFFFGLATSSVQAQVNDPYTFTYTTTLVPLIDRAENQRRRVPEPSALLGLVTVFGLFATQRKFIKREQNNSNFKFDKEEN</sequence>
<gene>
    <name evidence="2" type="ORF">DA73_0241035</name>
</gene>
<reference evidence="2" key="1">
    <citation type="journal article" date="2015" name="Genome Announc.">
        <title>Draft Genome Sequence of Tolypothrix boutellei Strain VB521301.</title>
        <authorList>
            <person name="Chandrababunaidu M.M."/>
            <person name="Singh D."/>
            <person name="Sen D."/>
            <person name="Bhan S."/>
            <person name="Das S."/>
            <person name="Gupta A."/>
            <person name="Adhikary S.P."/>
            <person name="Tripathy S."/>
        </authorList>
    </citation>
    <scope>NUCLEOTIDE SEQUENCE</scope>
    <source>
        <strain evidence="2">VB521301</strain>
    </source>
</reference>
<evidence type="ECO:0008006" key="3">
    <source>
        <dbReference type="Google" id="ProtNLM"/>
    </source>
</evidence>
<feature type="signal peptide" evidence="1">
    <location>
        <begin position="1"/>
        <end position="30"/>
    </location>
</feature>
<keyword evidence="1" id="KW-0732">Signal</keyword>
<evidence type="ECO:0000256" key="1">
    <source>
        <dbReference type="SAM" id="SignalP"/>
    </source>
</evidence>
<dbReference type="NCBIfam" id="TIGR02595">
    <property type="entry name" value="PEP_CTERM"/>
    <property type="match status" value="1"/>
</dbReference>
<comment type="caution">
    <text evidence="2">The sequence shown here is derived from an EMBL/GenBank/DDBJ whole genome shotgun (WGS) entry which is preliminary data.</text>
</comment>
<evidence type="ECO:0000313" key="2">
    <source>
        <dbReference type="EMBL" id="KIE07472.1"/>
    </source>
</evidence>